<dbReference type="InterPro" id="IPR036188">
    <property type="entry name" value="FAD/NAD-bd_sf"/>
</dbReference>
<dbReference type="Pfam" id="PF01494">
    <property type="entry name" value="FAD_binding_3"/>
    <property type="match status" value="1"/>
</dbReference>
<keyword evidence="1" id="KW-0285">Flavoprotein</keyword>
<dbReference type="PRINTS" id="PR00420">
    <property type="entry name" value="RNGMNOXGNASE"/>
</dbReference>
<dbReference type="EMBL" id="CP109441">
    <property type="protein sequence ID" value="WUV42885.1"/>
    <property type="molecule type" value="Genomic_DNA"/>
</dbReference>
<evidence type="ECO:0000256" key="3">
    <source>
        <dbReference type="ARBA" id="ARBA00023002"/>
    </source>
</evidence>
<dbReference type="InterPro" id="IPR002938">
    <property type="entry name" value="FAD-bd"/>
</dbReference>
<keyword evidence="4 6" id="KW-0503">Monooxygenase</keyword>
<proteinExistence type="predicted"/>
<protein>
    <submittedName>
        <fullName evidence="6">FAD-dependent monooxygenase</fullName>
    </submittedName>
</protein>
<evidence type="ECO:0000256" key="4">
    <source>
        <dbReference type="ARBA" id="ARBA00023033"/>
    </source>
</evidence>
<evidence type="ECO:0000256" key="1">
    <source>
        <dbReference type="ARBA" id="ARBA00022630"/>
    </source>
</evidence>
<keyword evidence="7" id="KW-1185">Reference proteome</keyword>
<dbReference type="Proteomes" id="UP001432062">
    <property type="component" value="Chromosome"/>
</dbReference>
<evidence type="ECO:0000313" key="6">
    <source>
        <dbReference type="EMBL" id="WUV42885.1"/>
    </source>
</evidence>
<organism evidence="6 7">
    <name type="scientific">Nocardia vinacea</name>
    <dbReference type="NCBI Taxonomy" id="96468"/>
    <lineage>
        <taxon>Bacteria</taxon>
        <taxon>Bacillati</taxon>
        <taxon>Actinomycetota</taxon>
        <taxon>Actinomycetes</taxon>
        <taxon>Mycobacteriales</taxon>
        <taxon>Nocardiaceae</taxon>
        <taxon>Nocardia</taxon>
    </lineage>
</organism>
<gene>
    <name evidence="6" type="ORF">OG563_26970</name>
</gene>
<dbReference type="PANTHER" id="PTHR47178:SF5">
    <property type="entry name" value="FAD-BINDING DOMAIN-CONTAINING PROTEIN"/>
    <property type="match status" value="1"/>
</dbReference>
<feature type="domain" description="FAD-binding" evidence="5">
    <location>
        <begin position="117"/>
        <end position="358"/>
    </location>
</feature>
<evidence type="ECO:0000313" key="7">
    <source>
        <dbReference type="Proteomes" id="UP001432062"/>
    </source>
</evidence>
<keyword evidence="3" id="KW-0560">Oxidoreductase</keyword>
<keyword evidence="2" id="KW-0274">FAD</keyword>
<dbReference type="PANTHER" id="PTHR47178">
    <property type="entry name" value="MONOOXYGENASE, FAD-BINDING"/>
    <property type="match status" value="1"/>
</dbReference>
<accession>A0ABZ1YI37</accession>
<dbReference type="Gene3D" id="3.50.50.60">
    <property type="entry name" value="FAD/NAD(P)-binding domain"/>
    <property type="match status" value="1"/>
</dbReference>
<evidence type="ECO:0000256" key="2">
    <source>
        <dbReference type="ARBA" id="ARBA00022827"/>
    </source>
</evidence>
<name>A0ABZ1YI37_9NOCA</name>
<reference evidence="6" key="1">
    <citation type="submission" date="2022-10" db="EMBL/GenBank/DDBJ databases">
        <title>The complete genomes of actinobacterial strains from the NBC collection.</title>
        <authorList>
            <person name="Joergensen T.S."/>
            <person name="Alvarez Arevalo M."/>
            <person name="Sterndorff E.B."/>
            <person name="Faurdal D."/>
            <person name="Vuksanovic O."/>
            <person name="Mourched A.-S."/>
            <person name="Charusanti P."/>
            <person name="Shaw S."/>
            <person name="Blin K."/>
            <person name="Weber T."/>
        </authorList>
    </citation>
    <scope>NUCLEOTIDE SEQUENCE</scope>
    <source>
        <strain evidence="6">NBC_01482</strain>
    </source>
</reference>
<sequence>MKIVIVGAGLAGPLLTQGLHRAGITVELYEREAAGHRGQGYRIALDPEGDLALRACLPPDRYERIVATAGKRGSGVRFLDPQLHVVREILVPPTAAEEVHGRHLTVDRLTLRKILLTGIDVHHGASFQRFELLDDGRVRTYFDDGTVTDADLLVAADGTHSRIRAQWLPDAEVIQTGKAEIYGKTSLTDEIRTLTPEAALDGFSVVAGDDGRFMSLAAHEFASGDGEDYVMWVVAAPDTLIPADLSAMDKQQLQKVAAELIADWPENLAALVWHADPESVHNTTIRTAKPLPYWETGPVTLMGDAIHTMIPAGSSAATALRDAALLCRRITERTGSLRDAVHAYETEMLDYGFAMVERSLRSAT</sequence>
<dbReference type="SUPFAM" id="SSF51905">
    <property type="entry name" value="FAD/NAD(P)-binding domain"/>
    <property type="match status" value="1"/>
</dbReference>
<dbReference type="RefSeq" id="WP_329405499.1">
    <property type="nucleotide sequence ID" value="NZ_CP109441.1"/>
</dbReference>
<dbReference type="GO" id="GO:0004497">
    <property type="term" value="F:monooxygenase activity"/>
    <property type="evidence" value="ECO:0007669"/>
    <property type="project" value="UniProtKB-KW"/>
</dbReference>
<evidence type="ECO:0000259" key="5">
    <source>
        <dbReference type="Pfam" id="PF01494"/>
    </source>
</evidence>